<dbReference type="STRING" id="93759.A0A1R3I1M8"/>
<keyword evidence="14" id="KW-1185">Reference proteome</keyword>
<sequence length="322" mass="36883">MLSRLAFNITMRMIAGKQEANLDKFHKLIQEVLQLGISPNIGDFFPSLQWVEYFRGCKMKLTKLATEIDAFLQGVIDEYRRNKDIFERNKNYTMISQLLSLQESQPQYYTDDIIKGLLQDMILGATNAPVTTMEWTMSHLLNNLNALEKIKAELDFHVGHDKLLNEADLPKLHYLQNVIFESLRLSPPVPLLVPHLSSDKCKIGGYEIPEDTILLVNVWAIHRDPKLWAEATSFKLERFENGKKIEGYYKMLPFGLGRRSCPGMDLGHRIVGLALGSLIQCFEWKRVGLEKIDMSEGKSLNLLKAEPLEALLRARKIAKKLL</sequence>
<comment type="cofactor">
    <cofactor evidence="11">
        <name>heme</name>
        <dbReference type="ChEBI" id="CHEBI:30413"/>
    </cofactor>
</comment>
<evidence type="ECO:0000256" key="6">
    <source>
        <dbReference type="ARBA" id="ARBA00022989"/>
    </source>
</evidence>
<dbReference type="Pfam" id="PF00067">
    <property type="entry name" value="p450"/>
    <property type="match status" value="1"/>
</dbReference>
<evidence type="ECO:0000313" key="14">
    <source>
        <dbReference type="Proteomes" id="UP000187203"/>
    </source>
</evidence>
<dbReference type="PANTHER" id="PTHR47947:SF62">
    <property type="entry name" value="CYTOCHROME P450, FAMILY 81, SUBFAMILY D, POLYPEPTIDE 5"/>
    <property type="match status" value="1"/>
</dbReference>
<evidence type="ECO:0000256" key="9">
    <source>
        <dbReference type="ARBA" id="ARBA00023033"/>
    </source>
</evidence>
<organism evidence="13 14">
    <name type="scientific">Corchorus olitorius</name>
    <dbReference type="NCBI Taxonomy" id="93759"/>
    <lineage>
        <taxon>Eukaryota</taxon>
        <taxon>Viridiplantae</taxon>
        <taxon>Streptophyta</taxon>
        <taxon>Embryophyta</taxon>
        <taxon>Tracheophyta</taxon>
        <taxon>Spermatophyta</taxon>
        <taxon>Magnoliopsida</taxon>
        <taxon>eudicotyledons</taxon>
        <taxon>Gunneridae</taxon>
        <taxon>Pentapetalae</taxon>
        <taxon>rosids</taxon>
        <taxon>malvids</taxon>
        <taxon>Malvales</taxon>
        <taxon>Malvaceae</taxon>
        <taxon>Grewioideae</taxon>
        <taxon>Apeibeae</taxon>
        <taxon>Corchorus</taxon>
    </lineage>
</organism>
<keyword evidence="6" id="KW-1133">Transmembrane helix</keyword>
<dbReference type="GO" id="GO:0016705">
    <property type="term" value="F:oxidoreductase activity, acting on paired donors, with incorporation or reduction of molecular oxygen"/>
    <property type="evidence" value="ECO:0007669"/>
    <property type="project" value="InterPro"/>
</dbReference>
<proteinExistence type="inferred from homology"/>
<evidence type="ECO:0000313" key="13">
    <source>
        <dbReference type="EMBL" id="OMO76480.1"/>
    </source>
</evidence>
<dbReference type="Gene3D" id="1.10.630.10">
    <property type="entry name" value="Cytochrome P450"/>
    <property type="match status" value="1"/>
</dbReference>
<dbReference type="PRINTS" id="PR00463">
    <property type="entry name" value="EP450I"/>
</dbReference>
<dbReference type="PROSITE" id="PS00086">
    <property type="entry name" value="CYTOCHROME_P450"/>
    <property type="match status" value="1"/>
</dbReference>
<reference evidence="14" key="1">
    <citation type="submission" date="2013-09" db="EMBL/GenBank/DDBJ databases">
        <title>Corchorus olitorius genome sequencing.</title>
        <authorList>
            <person name="Alam M."/>
            <person name="Haque M.S."/>
            <person name="Islam M.S."/>
            <person name="Emdad E.M."/>
            <person name="Islam M.M."/>
            <person name="Ahmed B."/>
            <person name="Halim A."/>
            <person name="Hossen Q.M.M."/>
            <person name="Hossain M.Z."/>
            <person name="Ahmed R."/>
            <person name="Khan M.M."/>
            <person name="Islam R."/>
            <person name="Rashid M.M."/>
            <person name="Khan S.A."/>
            <person name="Rahman M.S."/>
            <person name="Alam M."/>
            <person name="Yahiya A.S."/>
            <person name="Khan M.S."/>
            <person name="Azam M.S."/>
            <person name="Haque T."/>
            <person name="Lashkar M.Z.H."/>
            <person name="Akhand A.I."/>
            <person name="Morshed G."/>
            <person name="Roy S."/>
            <person name="Uddin K.S."/>
            <person name="Rabeya T."/>
            <person name="Hossain A.S."/>
            <person name="Chowdhury A."/>
            <person name="Snigdha A.R."/>
            <person name="Mortoza M.S."/>
            <person name="Matin S.A."/>
            <person name="Hoque S.M.E."/>
            <person name="Islam M.K."/>
            <person name="Roy D.K."/>
            <person name="Haider R."/>
            <person name="Moosa M.M."/>
            <person name="Elias S.M."/>
            <person name="Hasan A.M."/>
            <person name="Jahan S."/>
            <person name="Shafiuddin M."/>
            <person name="Mahmood N."/>
            <person name="Shommy N.S."/>
        </authorList>
    </citation>
    <scope>NUCLEOTIDE SEQUENCE [LARGE SCALE GENOMIC DNA]</scope>
    <source>
        <strain evidence="14">cv. O-4</strain>
    </source>
</reference>
<accession>A0A1R3I1M8</accession>
<dbReference type="GO" id="GO:0005506">
    <property type="term" value="F:iron ion binding"/>
    <property type="evidence" value="ECO:0007669"/>
    <property type="project" value="InterPro"/>
</dbReference>
<evidence type="ECO:0000256" key="7">
    <source>
        <dbReference type="ARBA" id="ARBA00023002"/>
    </source>
</evidence>
<evidence type="ECO:0000256" key="5">
    <source>
        <dbReference type="ARBA" id="ARBA00022723"/>
    </source>
</evidence>
<dbReference type="AlphaFoldDB" id="A0A1R3I1M8"/>
<keyword evidence="8 11" id="KW-0408">Iron</keyword>
<dbReference type="SUPFAM" id="SSF48264">
    <property type="entry name" value="Cytochrome P450"/>
    <property type="match status" value="1"/>
</dbReference>
<dbReference type="PANTHER" id="PTHR47947">
    <property type="entry name" value="CYTOCHROME P450 82C3-RELATED"/>
    <property type="match status" value="1"/>
</dbReference>
<dbReference type="EMBL" id="AWUE01019082">
    <property type="protein sequence ID" value="OMO76480.1"/>
    <property type="molecule type" value="Genomic_DNA"/>
</dbReference>
<dbReference type="GO" id="GO:0020037">
    <property type="term" value="F:heme binding"/>
    <property type="evidence" value="ECO:0007669"/>
    <property type="project" value="InterPro"/>
</dbReference>
<dbReference type="InterPro" id="IPR017972">
    <property type="entry name" value="Cyt_P450_CS"/>
</dbReference>
<evidence type="ECO:0000256" key="1">
    <source>
        <dbReference type="ARBA" id="ARBA00004167"/>
    </source>
</evidence>
<evidence type="ECO:0000256" key="4">
    <source>
        <dbReference type="ARBA" id="ARBA00022692"/>
    </source>
</evidence>
<dbReference type="GO" id="GO:0016020">
    <property type="term" value="C:membrane"/>
    <property type="evidence" value="ECO:0007669"/>
    <property type="project" value="UniProtKB-SubCell"/>
</dbReference>
<evidence type="ECO:0000256" key="8">
    <source>
        <dbReference type="ARBA" id="ARBA00023004"/>
    </source>
</evidence>
<keyword evidence="9 12" id="KW-0503">Monooxygenase</keyword>
<keyword evidence="5 11" id="KW-0479">Metal-binding</keyword>
<gene>
    <name evidence="13" type="ORF">COLO4_25557</name>
</gene>
<dbReference type="InterPro" id="IPR036396">
    <property type="entry name" value="Cyt_P450_sf"/>
</dbReference>
<evidence type="ECO:0000256" key="11">
    <source>
        <dbReference type="PIRSR" id="PIRSR602401-1"/>
    </source>
</evidence>
<dbReference type="InterPro" id="IPR002401">
    <property type="entry name" value="Cyt_P450_E_grp-I"/>
</dbReference>
<dbReference type="InterPro" id="IPR050651">
    <property type="entry name" value="Plant_Cytochrome_P450_Monoox"/>
</dbReference>
<name>A0A1R3I1M8_9ROSI</name>
<evidence type="ECO:0000256" key="3">
    <source>
        <dbReference type="ARBA" id="ARBA00022617"/>
    </source>
</evidence>
<protein>
    <submittedName>
        <fullName evidence="13">Cytochrome P450</fullName>
    </submittedName>
</protein>
<dbReference type="GO" id="GO:0004497">
    <property type="term" value="F:monooxygenase activity"/>
    <property type="evidence" value="ECO:0007669"/>
    <property type="project" value="UniProtKB-KW"/>
</dbReference>
<keyword evidence="10" id="KW-0472">Membrane</keyword>
<evidence type="ECO:0000256" key="12">
    <source>
        <dbReference type="RuleBase" id="RU000461"/>
    </source>
</evidence>
<evidence type="ECO:0000256" key="10">
    <source>
        <dbReference type="ARBA" id="ARBA00023136"/>
    </source>
</evidence>
<keyword evidence="4" id="KW-0812">Transmembrane</keyword>
<comment type="caution">
    <text evidence="13">The sequence shown here is derived from an EMBL/GenBank/DDBJ whole genome shotgun (WGS) entry which is preliminary data.</text>
</comment>
<comment type="similarity">
    <text evidence="2 12">Belongs to the cytochrome P450 family.</text>
</comment>
<keyword evidence="7 12" id="KW-0560">Oxidoreductase</keyword>
<feature type="binding site" description="axial binding residue" evidence="11">
    <location>
        <position position="261"/>
    </location>
    <ligand>
        <name>heme</name>
        <dbReference type="ChEBI" id="CHEBI:30413"/>
    </ligand>
    <ligandPart>
        <name>Fe</name>
        <dbReference type="ChEBI" id="CHEBI:18248"/>
    </ligandPart>
</feature>
<dbReference type="OrthoDB" id="1103324at2759"/>
<dbReference type="InterPro" id="IPR001128">
    <property type="entry name" value="Cyt_P450"/>
</dbReference>
<evidence type="ECO:0000256" key="2">
    <source>
        <dbReference type="ARBA" id="ARBA00010617"/>
    </source>
</evidence>
<comment type="subcellular location">
    <subcellularLocation>
        <location evidence="1">Membrane</location>
        <topology evidence="1">Single-pass membrane protein</topology>
    </subcellularLocation>
</comment>
<keyword evidence="3 11" id="KW-0349">Heme</keyword>
<dbReference type="Proteomes" id="UP000187203">
    <property type="component" value="Unassembled WGS sequence"/>
</dbReference>